<dbReference type="PANTHER" id="PTHR40980">
    <property type="entry name" value="PLUG DOMAIN-CONTAINING PROTEIN"/>
    <property type="match status" value="1"/>
</dbReference>
<evidence type="ECO:0000259" key="6">
    <source>
        <dbReference type="Pfam" id="PF07715"/>
    </source>
</evidence>
<dbReference type="EMBL" id="QKTW01000028">
    <property type="protein sequence ID" value="PZF70919.1"/>
    <property type="molecule type" value="Genomic_DNA"/>
</dbReference>
<dbReference type="InterPro" id="IPR036942">
    <property type="entry name" value="Beta-barrel_TonB_sf"/>
</dbReference>
<dbReference type="Pfam" id="PF13715">
    <property type="entry name" value="CarbopepD_reg_2"/>
    <property type="match status" value="1"/>
</dbReference>
<comment type="caution">
    <text evidence="7">The sequence shown here is derived from an EMBL/GenBank/DDBJ whole genome shotgun (WGS) entry which is preliminary data.</text>
</comment>
<dbReference type="Pfam" id="PF07715">
    <property type="entry name" value="Plug"/>
    <property type="match status" value="1"/>
</dbReference>
<organism evidence="7 8">
    <name type="scientific">Taibaiella soli</name>
    <dbReference type="NCBI Taxonomy" id="1649169"/>
    <lineage>
        <taxon>Bacteria</taxon>
        <taxon>Pseudomonadati</taxon>
        <taxon>Bacteroidota</taxon>
        <taxon>Chitinophagia</taxon>
        <taxon>Chitinophagales</taxon>
        <taxon>Chitinophagaceae</taxon>
        <taxon>Taibaiella</taxon>
    </lineage>
</organism>
<dbReference type="Pfam" id="PF00593">
    <property type="entry name" value="TonB_dep_Rec_b-barrel"/>
    <property type="match status" value="1"/>
</dbReference>
<comment type="subcellular location">
    <subcellularLocation>
        <location evidence="1 4">Cell outer membrane</location>
    </subcellularLocation>
</comment>
<keyword evidence="2 4" id="KW-0472">Membrane</keyword>
<gene>
    <name evidence="7" type="ORF">DN068_21060</name>
</gene>
<dbReference type="AlphaFoldDB" id="A0A2W2B3V8"/>
<evidence type="ECO:0000256" key="4">
    <source>
        <dbReference type="RuleBase" id="RU003357"/>
    </source>
</evidence>
<protein>
    <submittedName>
        <fullName evidence="7">TonB-dependent receptor</fullName>
    </submittedName>
</protein>
<evidence type="ECO:0000256" key="1">
    <source>
        <dbReference type="ARBA" id="ARBA00004442"/>
    </source>
</evidence>
<dbReference type="InterPro" id="IPR008969">
    <property type="entry name" value="CarboxyPept-like_regulatory"/>
</dbReference>
<evidence type="ECO:0000313" key="8">
    <source>
        <dbReference type="Proteomes" id="UP000248745"/>
    </source>
</evidence>
<proteinExistence type="inferred from homology"/>
<feature type="domain" description="TonB-dependent receptor plug" evidence="6">
    <location>
        <begin position="154"/>
        <end position="259"/>
    </location>
</feature>
<evidence type="ECO:0000256" key="2">
    <source>
        <dbReference type="ARBA" id="ARBA00023136"/>
    </source>
</evidence>
<dbReference type="PANTHER" id="PTHR40980:SF4">
    <property type="entry name" value="TONB-DEPENDENT RECEPTOR-LIKE BETA-BARREL DOMAIN-CONTAINING PROTEIN"/>
    <property type="match status" value="1"/>
</dbReference>
<dbReference type="SUPFAM" id="SSF56935">
    <property type="entry name" value="Porins"/>
    <property type="match status" value="1"/>
</dbReference>
<keyword evidence="8" id="KW-1185">Reference proteome</keyword>
<dbReference type="InterPro" id="IPR037066">
    <property type="entry name" value="Plug_dom_sf"/>
</dbReference>
<dbReference type="NCBIfam" id="TIGR01782">
    <property type="entry name" value="TonB-Xanth-Caul"/>
    <property type="match status" value="1"/>
</dbReference>
<dbReference type="InterPro" id="IPR012910">
    <property type="entry name" value="Plug_dom"/>
</dbReference>
<sequence>MSRRRRSQRSGSDSSFAKNLFMSIQRFTKLQTRKLLLSAFASGLAITANSQVIKGTVTSKDGSLPSATIVISKTTNGTVSDLNGGFTLNAQHTGKMTVTVTYSGYASKEIELDVKKGINELGVIELAPAEGTLADVVVKGTMAPSQMKAMSIKKNSNAIMDVIAADAVGKLPDRNAAEAVQRMQGVAVSRYHGEADQATVRGTPFAWTSTLLNGTHLPSANVTGSRASVLDAVPSEMIQYVQVVKAVTPDMESDAIGGAINFITRTAPEKRIFNVSAAAGYNNFSKNGTYNGSFVYGDRFLKGKLGVIVSGAIWDRQWGTDSYEVTYNTNLADPVQQKSINSLLMKRYMGERQTYGTNAAVEYKFNAANKIFVRGLWDKFNDIRPVYESYFDFNNNRYQYNYRYSYYQTKLFGGELGGEHQLASRLKMDWSVSDFCSSYYLTTPPTNDTKGLPIATFRQSVPGGFGGRSSDGRKYISYDAPDGVGDDPMHIAAHLNNPSEVMDPTKLSLQQLVLTQLDNKEEDRVAQMNFKYTVSPKLTLKAGGKFRTKSREGINIASTVYAKVGGDPIMLSDLNTTSFPHPNTFFSEIGNPYNDVIMNPLTKDQLFNLFDTATLRKNGFRDVSPATNAALIYNGHENVTSAYVMGEFQATDKLKIIGGLRDEYTATTLNSSQVSTVKDNSTNPATTVTTVTPITTTNNYNALLPMVHFKYSINDNANLRAAYTRTFVRPNFADLNPGQSTDLTTSIPTITIGNSQLKPTFSNNFDLMGEYYFKNIGLFSGGVFYKDLSNVIFTDKSYATIDGTDYLVTQPKNLDHATLFGFEAGINKRFDFLKGFWSGFGVEFNYTYCHSQTEVNRLVLNADKTYSTVTDKTALPNQSRSLFNAILFYERKGVMVRLAGNFRGRSIETLSTQLGPNLYTWADNNFTLDASATVNINKRLRVFVEINNLTNQPLKYYLGDPNRPTQVEWYSQRGQAGLKWDIIK</sequence>
<dbReference type="Gene3D" id="2.40.170.20">
    <property type="entry name" value="TonB-dependent receptor, beta-barrel domain"/>
    <property type="match status" value="1"/>
</dbReference>
<keyword evidence="7" id="KW-0675">Receptor</keyword>
<accession>A0A2W2B3V8</accession>
<dbReference type="GO" id="GO:0009279">
    <property type="term" value="C:cell outer membrane"/>
    <property type="evidence" value="ECO:0007669"/>
    <property type="project" value="UniProtKB-SubCell"/>
</dbReference>
<dbReference type="Proteomes" id="UP000248745">
    <property type="component" value="Unassembled WGS sequence"/>
</dbReference>
<dbReference type="InterPro" id="IPR000531">
    <property type="entry name" value="Beta-barrel_TonB"/>
</dbReference>
<feature type="domain" description="TonB-dependent receptor-like beta-barrel" evidence="5">
    <location>
        <begin position="473"/>
        <end position="949"/>
    </location>
</feature>
<reference evidence="7 8" key="1">
    <citation type="submission" date="2018-06" db="EMBL/GenBank/DDBJ databases">
        <title>Mucibacter soli gen. nov., sp. nov., a new member of the family Chitinophagaceae producing mucin.</title>
        <authorList>
            <person name="Kim M.-K."/>
            <person name="Park S."/>
            <person name="Kim T.-S."/>
            <person name="Joung Y."/>
            <person name="Han J.-H."/>
            <person name="Kim S.B."/>
        </authorList>
    </citation>
    <scope>NUCLEOTIDE SEQUENCE [LARGE SCALE GENOMIC DNA]</scope>
    <source>
        <strain evidence="7 8">R1-15</strain>
    </source>
</reference>
<dbReference type="Gene3D" id="2.60.40.1120">
    <property type="entry name" value="Carboxypeptidase-like, regulatory domain"/>
    <property type="match status" value="1"/>
</dbReference>
<comment type="similarity">
    <text evidence="4">Belongs to the TonB-dependent receptor family.</text>
</comment>
<name>A0A2W2B3V8_9BACT</name>
<dbReference type="SUPFAM" id="SSF49464">
    <property type="entry name" value="Carboxypeptidase regulatory domain-like"/>
    <property type="match status" value="1"/>
</dbReference>
<evidence type="ECO:0000313" key="7">
    <source>
        <dbReference type="EMBL" id="PZF70919.1"/>
    </source>
</evidence>
<keyword evidence="3" id="KW-0998">Cell outer membrane</keyword>
<evidence type="ECO:0000256" key="3">
    <source>
        <dbReference type="ARBA" id="ARBA00023237"/>
    </source>
</evidence>
<evidence type="ECO:0000259" key="5">
    <source>
        <dbReference type="Pfam" id="PF00593"/>
    </source>
</evidence>
<dbReference type="Gene3D" id="2.170.130.10">
    <property type="entry name" value="TonB-dependent receptor, plug domain"/>
    <property type="match status" value="1"/>
</dbReference>
<keyword evidence="4" id="KW-0798">TonB box</keyword>
<dbReference type="InterPro" id="IPR010104">
    <property type="entry name" value="TonB_rcpt_bac"/>
</dbReference>
<dbReference type="OrthoDB" id="8727862at2"/>